<evidence type="ECO:0000259" key="2">
    <source>
        <dbReference type="Pfam" id="PF05225"/>
    </source>
</evidence>
<dbReference type="EMBL" id="JARBHB010000007">
    <property type="protein sequence ID" value="KAJ8879786.1"/>
    <property type="molecule type" value="Genomic_DNA"/>
</dbReference>
<feature type="region of interest" description="Disordered" evidence="1">
    <location>
        <begin position="61"/>
        <end position="81"/>
    </location>
</feature>
<protein>
    <recommendedName>
        <fullName evidence="2">HTH psq-type domain-containing protein</fullName>
    </recommendedName>
</protein>
<reference evidence="3 4" key="1">
    <citation type="submission" date="2023-02" db="EMBL/GenBank/DDBJ databases">
        <title>LHISI_Scaffold_Assembly.</title>
        <authorList>
            <person name="Stuart O.P."/>
            <person name="Cleave R."/>
            <person name="Magrath M.J.L."/>
            <person name="Mikheyev A.S."/>
        </authorList>
    </citation>
    <scope>NUCLEOTIDE SEQUENCE [LARGE SCALE GENOMIC DNA]</scope>
    <source>
        <strain evidence="3">Daus_M_001</strain>
        <tissue evidence="3">Leg muscle</tissue>
    </source>
</reference>
<sequence>MLCCPSDMGMFLQCVALWSEDRNEYQRRSGCVVYGLPYHNPWCGSEKAVALRAAGTNLRQRRLTTGTVGSPGRPEKEDARRCAALTSIPSRRQPAAERRQSGQFAREPRRKWLCSFRRLKFLRDGAVLYKDFNGQNTSMRTLMEVFAFLNVGPSGTLHSHSPYLTHAWDYGFPVGGGGGVKLPVPIVKGIGYSRQRTNLPAQFASPCRSGNTACFARCSNIAVHAMLLDLGAHPACVGHPAQATPIAQPPSLELTSVGSLGNCAKLSDRRRARRETRSTGRDQRGTSKTASIGAVKCETVGLEAGQLSRGGKGRSGEVVSNVSPAVLTLKLWRAMSKHDPECTSVRSNFGSVADNMSLHQASKEFSIPYGTLHNKFNGKHGYKPGIGIVFFPNSKNWLLLMSF</sequence>
<proteinExistence type="predicted"/>
<evidence type="ECO:0000313" key="4">
    <source>
        <dbReference type="Proteomes" id="UP001159363"/>
    </source>
</evidence>
<dbReference type="Proteomes" id="UP001159363">
    <property type="component" value="Chromosome 6"/>
</dbReference>
<comment type="caution">
    <text evidence="3">The sequence shown here is derived from an EMBL/GenBank/DDBJ whole genome shotgun (WGS) entry which is preliminary data.</text>
</comment>
<organism evidence="3 4">
    <name type="scientific">Dryococelus australis</name>
    <dbReference type="NCBI Taxonomy" id="614101"/>
    <lineage>
        <taxon>Eukaryota</taxon>
        <taxon>Metazoa</taxon>
        <taxon>Ecdysozoa</taxon>
        <taxon>Arthropoda</taxon>
        <taxon>Hexapoda</taxon>
        <taxon>Insecta</taxon>
        <taxon>Pterygota</taxon>
        <taxon>Neoptera</taxon>
        <taxon>Polyneoptera</taxon>
        <taxon>Phasmatodea</taxon>
        <taxon>Verophasmatodea</taxon>
        <taxon>Anareolatae</taxon>
        <taxon>Phasmatidae</taxon>
        <taxon>Eurycanthinae</taxon>
        <taxon>Dryococelus</taxon>
    </lineage>
</organism>
<dbReference type="Gene3D" id="1.10.10.60">
    <property type="entry name" value="Homeodomain-like"/>
    <property type="match status" value="1"/>
</dbReference>
<keyword evidence="4" id="KW-1185">Reference proteome</keyword>
<name>A0ABQ9H6E2_9NEOP</name>
<evidence type="ECO:0000313" key="3">
    <source>
        <dbReference type="EMBL" id="KAJ8879786.1"/>
    </source>
</evidence>
<gene>
    <name evidence="3" type="ORF">PR048_020394</name>
</gene>
<feature type="domain" description="HTH psq-type" evidence="2">
    <location>
        <begin position="356"/>
        <end position="382"/>
    </location>
</feature>
<dbReference type="Pfam" id="PF05225">
    <property type="entry name" value="HTH_psq"/>
    <property type="match status" value="1"/>
</dbReference>
<feature type="region of interest" description="Disordered" evidence="1">
    <location>
        <begin position="265"/>
        <end position="289"/>
    </location>
</feature>
<feature type="compositionally biased region" description="Basic and acidic residues" evidence="1">
    <location>
        <begin position="275"/>
        <end position="285"/>
    </location>
</feature>
<accession>A0ABQ9H6E2</accession>
<dbReference type="InterPro" id="IPR007889">
    <property type="entry name" value="HTH_Psq"/>
</dbReference>
<evidence type="ECO:0000256" key="1">
    <source>
        <dbReference type="SAM" id="MobiDB-lite"/>
    </source>
</evidence>